<dbReference type="InterPro" id="IPR036390">
    <property type="entry name" value="WH_DNA-bd_sf"/>
</dbReference>
<dbReference type="InterPro" id="IPR036388">
    <property type="entry name" value="WH-like_DNA-bd_sf"/>
</dbReference>
<dbReference type="PRINTS" id="PR00778">
    <property type="entry name" value="HTHARSR"/>
</dbReference>
<evidence type="ECO:0000313" key="3">
    <source>
        <dbReference type="EMBL" id="MCX7572374.1"/>
    </source>
</evidence>
<evidence type="ECO:0000313" key="4">
    <source>
        <dbReference type="Proteomes" id="UP001208017"/>
    </source>
</evidence>
<dbReference type="CDD" id="cd00090">
    <property type="entry name" value="HTH_ARSR"/>
    <property type="match status" value="1"/>
</dbReference>
<evidence type="ECO:0000259" key="2">
    <source>
        <dbReference type="PROSITE" id="PS50987"/>
    </source>
</evidence>
<accession>A0ABT3XC77</accession>
<gene>
    <name evidence="3" type="ORF">OS242_20915</name>
</gene>
<dbReference type="Pfam" id="PF01022">
    <property type="entry name" value="HTH_5"/>
    <property type="match status" value="1"/>
</dbReference>
<reference evidence="3 4" key="1">
    <citation type="submission" date="2022-11" db="EMBL/GenBank/DDBJ databases">
        <title>Study of microbial diversity in lake waters.</title>
        <authorList>
            <person name="Zhang J."/>
        </authorList>
    </citation>
    <scope>NUCLEOTIDE SEQUENCE [LARGE SCALE GENOMIC DNA]</scope>
    <source>
        <strain evidence="3 4">DT12</strain>
    </source>
</reference>
<dbReference type="SMART" id="SM00418">
    <property type="entry name" value="HTH_ARSR"/>
    <property type="match status" value="1"/>
</dbReference>
<dbReference type="NCBIfam" id="NF033788">
    <property type="entry name" value="HTH_metalloreg"/>
    <property type="match status" value="1"/>
</dbReference>
<keyword evidence="4" id="KW-1185">Reference proteome</keyword>
<dbReference type="SUPFAM" id="SSF46785">
    <property type="entry name" value="Winged helix' DNA-binding domain"/>
    <property type="match status" value="1"/>
</dbReference>
<dbReference type="InterPro" id="IPR011991">
    <property type="entry name" value="ArsR-like_HTH"/>
</dbReference>
<dbReference type="PANTHER" id="PTHR38600">
    <property type="entry name" value="TRANSCRIPTIONAL REGULATORY PROTEIN"/>
    <property type="match status" value="1"/>
</dbReference>
<comment type="caution">
    <text evidence="3">The sequence shown here is derived from an EMBL/GenBank/DDBJ whole genome shotgun (WGS) entry which is preliminary data.</text>
</comment>
<keyword evidence="1" id="KW-0238">DNA-binding</keyword>
<evidence type="ECO:0000256" key="1">
    <source>
        <dbReference type="ARBA" id="ARBA00023125"/>
    </source>
</evidence>
<dbReference type="InterPro" id="IPR001845">
    <property type="entry name" value="HTH_ArsR_DNA-bd_dom"/>
</dbReference>
<protein>
    <submittedName>
        <fullName evidence="3">Metalloregulator ArsR/SmtB family transcription factor</fullName>
    </submittedName>
</protein>
<dbReference type="PROSITE" id="PS50987">
    <property type="entry name" value="HTH_ARSR_2"/>
    <property type="match status" value="1"/>
</dbReference>
<dbReference type="Gene3D" id="1.10.10.10">
    <property type="entry name" value="Winged helix-like DNA-binding domain superfamily/Winged helix DNA-binding domain"/>
    <property type="match status" value="1"/>
</dbReference>
<feature type="domain" description="HTH arsR-type" evidence="2">
    <location>
        <begin position="1"/>
        <end position="93"/>
    </location>
</feature>
<proteinExistence type="predicted"/>
<organism evidence="3 4">
    <name type="scientific">Tumebacillus lacus</name>
    <dbReference type="NCBI Taxonomy" id="2995335"/>
    <lineage>
        <taxon>Bacteria</taxon>
        <taxon>Bacillati</taxon>
        <taxon>Bacillota</taxon>
        <taxon>Bacilli</taxon>
        <taxon>Bacillales</taxon>
        <taxon>Alicyclobacillaceae</taxon>
        <taxon>Tumebacillus</taxon>
    </lineage>
</organism>
<dbReference type="Proteomes" id="UP001208017">
    <property type="component" value="Unassembled WGS sequence"/>
</dbReference>
<dbReference type="RefSeq" id="WP_267153620.1">
    <property type="nucleotide sequence ID" value="NZ_JAPMLT010000019.1"/>
</dbReference>
<dbReference type="EMBL" id="JAPMLT010000019">
    <property type="protein sequence ID" value="MCX7572374.1"/>
    <property type="molecule type" value="Genomic_DNA"/>
</dbReference>
<sequence length="107" mass="12293">MTTPGTRDVFDAIADPTRRQLLRLLADHEELSVTGLTSHFAISRPAVSKHLAILEEAGLVAEEKVGRERRYRLNAEPLREVEDWLAFYEQFWARKLRALDDYLKGNA</sequence>
<name>A0ABT3XC77_9BACL</name>
<dbReference type="PANTHER" id="PTHR38600:SF2">
    <property type="entry name" value="SLL0088 PROTEIN"/>
    <property type="match status" value="1"/>
</dbReference>